<evidence type="ECO:0000256" key="1">
    <source>
        <dbReference type="SAM" id="Coils"/>
    </source>
</evidence>
<dbReference type="PANTHER" id="PTHR34314:SF6">
    <property type="entry name" value="DUF3782 DOMAIN-CONTAINING PROTEIN"/>
    <property type="match status" value="1"/>
</dbReference>
<dbReference type="PANTHER" id="PTHR34314">
    <property type="entry name" value="CRENARCHAEAL PROTEIN, PUTATIVE-RELATED"/>
    <property type="match status" value="1"/>
</dbReference>
<reference evidence="2 3" key="1">
    <citation type="submission" date="2017-10" db="EMBL/GenBank/DDBJ databases">
        <title>Novel microbial diversity and functional potential in the marine mammal oral microbiome.</title>
        <authorList>
            <person name="Dudek N.K."/>
            <person name="Sun C.L."/>
            <person name="Burstein D."/>
            <person name="Kantor R.S."/>
            <person name="Aliaga Goltsman D.S."/>
            <person name="Bik E.M."/>
            <person name="Thomas B.C."/>
            <person name="Banfield J.F."/>
            <person name="Relman D.A."/>
        </authorList>
    </citation>
    <scope>NUCLEOTIDE SEQUENCE [LARGE SCALE GENOMIC DNA]</scope>
    <source>
        <strain evidence="2">DOLZORAL124_49_17</strain>
    </source>
</reference>
<gene>
    <name evidence="2" type="ORF">CSB45_02615</name>
</gene>
<organism evidence="2 3">
    <name type="scientific">candidate division KSB3 bacterium</name>
    <dbReference type="NCBI Taxonomy" id="2044937"/>
    <lineage>
        <taxon>Bacteria</taxon>
        <taxon>candidate division KSB3</taxon>
    </lineage>
</organism>
<dbReference type="Proteomes" id="UP000229740">
    <property type="component" value="Unassembled WGS sequence"/>
</dbReference>
<dbReference type="InterPro" id="IPR012431">
    <property type="entry name" value="PDDEXK_10"/>
</dbReference>
<comment type="caution">
    <text evidence="2">The sequence shown here is derived from an EMBL/GenBank/DDBJ whole genome shotgun (WGS) entry which is preliminary data.</text>
</comment>
<evidence type="ECO:0008006" key="4">
    <source>
        <dbReference type="Google" id="ProtNLM"/>
    </source>
</evidence>
<dbReference type="Pfam" id="PF07788">
    <property type="entry name" value="PDDEXK_10"/>
    <property type="match status" value="1"/>
</dbReference>
<name>A0A2G6EAW0_9BACT</name>
<feature type="coiled-coil region" evidence="1">
    <location>
        <begin position="68"/>
        <end position="95"/>
    </location>
</feature>
<dbReference type="EMBL" id="PDPS01000021">
    <property type="protein sequence ID" value="PID58911.1"/>
    <property type="molecule type" value="Genomic_DNA"/>
</dbReference>
<evidence type="ECO:0000313" key="2">
    <source>
        <dbReference type="EMBL" id="PID58911.1"/>
    </source>
</evidence>
<evidence type="ECO:0000313" key="3">
    <source>
        <dbReference type="Proteomes" id="UP000229740"/>
    </source>
</evidence>
<accession>A0A2G6EAW0</accession>
<sequence>MSPADYRKYYVHTNTSSEEERMVTTTLLSKVMDEFPQELRTPMWHFTELLEERFVIPHQDFSALKLTVHQLAQAQKRTEQRVEQLAQAQERTEQAVASLADSIKNLQSSMYDQFARLGSRWGLQTESTFRQTIRRIVRDMDGLTVREGFYGGRQVDVVIRNGEHILLEITSSMKSSDIDKLYAFGHDYLKQEGVDPTLMVAASYIPPSVMRKVLDLPRPIEIFSYEENEDED</sequence>
<dbReference type="AlphaFoldDB" id="A0A2G6EAW0"/>
<keyword evidence="1" id="KW-0175">Coiled coil</keyword>
<dbReference type="Pfam" id="PF12644">
    <property type="entry name" value="DUF3782"/>
    <property type="match status" value="1"/>
</dbReference>
<dbReference type="InterPro" id="IPR024271">
    <property type="entry name" value="DUF3782"/>
</dbReference>
<protein>
    <recommendedName>
        <fullName evidence="4">DUF3782 domain-containing protein</fullName>
    </recommendedName>
</protein>
<proteinExistence type="predicted"/>